<protein>
    <submittedName>
        <fullName evidence="6">Integrase</fullName>
    </submittedName>
</protein>
<evidence type="ECO:0000256" key="3">
    <source>
        <dbReference type="ARBA" id="ARBA00023172"/>
    </source>
</evidence>
<evidence type="ECO:0000259" key="5">
    <source>
        <dbReference type="PROSITE" id="PS51898"/>
    </source>
</evidence>
<dbReference type="GO" id="GO:0003677">
    <property type="term" value="F:DNA binding"/>
    <property type="evidence" value="ECO:0007669"/>
    <property type="project" value="UniProtKB-KW"/>
</dbReference>
<evidence type="ECO:0000313" key="6">
    <source>
        <dbReference type="EMBL" id="AGZ39049.1"/>
    </source>
</evidence>
<dbReference type="CDD" id="cd01189">
    <property type="entry name" value="INT_ICEBs1_C_like"/>
    <property type="match status" value="1"/>
</dbReference>
<dbReference type="PANTHER" id="PTHR30349:SF64">
    <property type="entry name" value="PROPHAGE INTEGRASE INTD-RELATED"/>
    <property type="match status" value="1"/>
</dbReference>
<evidence type="ECO:0000256" key="2">
    <source>
        <dbReference type="ARBA" id="ARBA00023125"/>
    </source>
</evidence>
<dbReference type="PATRIC" id="fig|1246995.3.peg.767"/>
<dbReference type="SUPFAM" id="SSF56349">
    <property type="entry name" value="DNA breaking-rejoining enzymes"/>
    <property type="match status" value="1"/>
</dbReference>
<dbReference type="PANTHER" id="PTHR30349">
    <property type="entry name" value="PHAGE INTEGRASE-RELATED"/>
    <property type="match status" value="1"/>
</dbReference>
<dbReference type="InterPro" id="IPR011010">
    <property type="entry name" value="DNA_brk_join_enz"/>
</dbReference>
<gene>
    <name evidence="6" type="ORF">AFR_03800</name>
</gene>
<dbReference type="HOGENOM" id="CLU_027562_17_5_11"/>
<keyword evidence="3" id="KW-0233">DNA recombination</keyword>
<evidence type="ECO:0000313" key="7">
    <source>
        <dbReference type="Proteomes" id="UP000017746"/>
    </source>
</evidence>
<feature type="region of interest" description="Disordered" evidence="4">
    <location>
        <begin position="267"/>
        <end position="291"/>
    </location>
</feature>
<dbReference type="InterPro" id="IPR013762">
    <property type="entry name" value="Integrase-like_cat_sf"/>
</dbReference>
<dbReference type="InterPro" id="IPR002104">
    <property type="entry name" value="Integrase_catalytic"/>
</dbReference>
<dbReference type="eggNOG" id="COG0582">
    <property type="taxonomic scope" value="Bacteria"/>
</dbReference>
<dbReference type="AlphaFoldDB" id="U5VQH2"/>
<keyword evidence="7" id="KW-1185">Reference proteome</keyword>
<dbReference type="PROSITE" id="PS51898">
    <property type="entry name" value="TYR_RECOMBINASE"/>
    <property type="match status" value="1"/>
</dbReference>
<proteinExistence type="inferred from homology"/>
<dbReference type="OrthoDB" id="1822491at2"/>
<dbReference type="KEGG" id="afs:AFR_03800"/>
<dbReference type="InterPro" id="IPR050090">
    <property type="entry name" value="Tyrosine_recombinase_XerCD"/>
</dbReference>
<dbReference type="Gene3D" id="1.10.443.10">
    <property type="entry name" value="Intergrase catalytic core"/>
    <property type="match status" value="1"/>
</dbReference>
<dbReference type="Proteomes" id="UP000017746">
    <property type="component" value="Chromosome"/>
</dbReference>
<name>U5VQH2_9ACTN</name>
<feature type="compositionally biased region" description="Basic residues" evidence="4">
    <location>
        <begin position="282"/>
        <end position="291"/>
    </location>
</feature>
<dbReference type="GO" id="GO:0006310">
    <property type="term" value="P:DNA recombination"/>
    <property type="evidence" value="ECO:0007669"/>
    <property type="project" value="UniProtKB-KW"/>
</dbReference>
<evidence type="ECO:0000256" key="4">
    <source>
        <dbReference type="SAM" id="MobiDB-lite"/>
    </source>
</evidence>
<dbReference type="EMBL" id="CP006272">
    <property type="protein sequence ID" value="AGZ39049.1"/>
    <property type="molecule type" value="Genomic_DNA"/>
</dbReference>
<accession>U5VQH2</accession>
<feature type="domain" description="Tyr recombinase" evidence="5">
    <location>
        <begin position="75"/>
        <end position="265"/>
    </location>
</feature>
<dbReference type="InterPro" id="IPR010998">
    <property type="entry name" value="Integrase_recombinase_N"/>
</dbReference>
<reference evidence="6 7" key="1">
    <citation type="journal article" date="2014" name="J. Biotechnol.">
        <title>Complete genome sequence of the actinobacterium Actinoplanes friuliensis HAG 010964, producer of the lipopeptide antibiotic friulimycin.</title>
        <authorList>
            <person name="Ruckert C."/>
            <person name="Szczepanowski R."/>
            <person name="Albersmeier A."/>
            <person name="Goesmann A."/>
            <person name="Fischer N."/>
            <person name="Steinkamper A."/>
            <person name="Puhler A."/>
            <person name="Biener R."/>
            <person name="Schwartz D."/>
            <person name="Kalinowski J."/>
        </authorList>
    </citation>
    <scope>NUCLEOTIDE SEQUENCE [LARGE SCALE GENOMIC DNA]</scope>
    <source>
        <strain evidence="6 7">DSM 7358</strain>
    </source>
</reference>
<dbReference type="Pfam" id="PF00589">
    <property type="entry name" value="Phage_integrase"/>
    <property type="match status" value="1"/>
</dbReference>
<dbReference type="Gene3D" id="1.10.150.130">
    <property type="match status" value="1"/>
</dbReference>
<dbReference type="STRING" id="1246995.AFR_03800"/>
<keyword evidence="2" id="KW-0238">DNA-binding</keyword>
<comment type="similarity">
    <text evidence="1">Belongs to the 'phage' integrase family.</text>
</comment>
<organism evidence="6 7">
    <name type="scientific">Actinoplanes friuliensis DSM 7358</name>
    <dbReference type="NCBI Taxonomy" id="1246995"/>
    <lineage>
        <taxon>Bacteria</taxon>
        <taxon>Bacillati</taxon>
        <taxon>Actinomycetota</taxon>
        <taxon>Actinomycetes</taxon>
        <taxon>Micromonosporales</taxon>
        <taxon>Micromonosporaceae</taxon>
        <taxon>Actinoplanes</taxon>
    </lineage>
</organism>
<dbReference type="GO" id="GO:0015074">
    <property type="term" value="P:DNA integration"/>
    <property type="evidence" value="ECO:0007669"/>
    <property type="project" value="InterPro"/>
</dbReference>
<sequence length="291" mass="31677">MLDRLVLAHLGAVPLAKLKPIVVANWVGALTDQVSASQVRQAYRLLSQIMTSAVDNDMIPVSPCRRIRLPRLPESHPEILTVAQVNQLAARCELGDHVLILLLAYGGLRIGEALPLRRRHLDVDGGTVLIAEAVTELPGGPVIDTPKDHHRRELPVPAFVVSLVSRLLATLPDDPEAFLFPGRQAHTTHRQQSYHGFRRRFTAAAAAADGLSDVTPHDLRATHATWVADSHGVMVAAHRLGHANASVTTRHYARAVDGRDAEVAKHLDKLGTEPAPRSGTQRARRPRKGSP</sequence>
<evidence type="ECO:0000256" key="1">
    <source>
        <dbReference type="ARBA" id="ARBA00008857"/>
    </source>
</evidence>